<dbReference type="Pfam" id="PF03098">
    <property type="entry name" value="An_peroxidase"/>
    <property type="match status" value="1"/>
</dbReference>
<dbReference type="PROSITE" id="PS50292">
    <property type="entry name" value="PEROXIDASE_3"/>
    <property type="match status" value="1"/>
</dbReference>
<dbReference type="InterPro" id="IPR010255">
    <property type="entry name" value="Haem_peroxidase_sf"/>
</dbReference>
<dbReference type="Gene3D" id="1.10.640.10">
    <property type="entry name" value="Haem peroxidase domain superfamily, animal type"/>
    <property type="match status" value="1"/>
</dbReference>
<dbReference type="Pfam" id="PF09994">
    <property type="entry name" value="T6SS_Tle1-like_cat"/>
    <property type="match status" value="1"/>
</dbReference>
<evidence type="ECO:0000259" key="2">
    <source>
        <dbReference type="Pfam" id="PF09994"/>
    </source>
</evidence>
<dbReference type="EMBL" id="SRRZ01000102">
    <property type="protein sequence ID" value="NQE36875.1"/>
    <property type="molecule type" value="Genomic_DNA"/>
</dbReference>
<protein>
    <recommendedName>
        <fullName evidence="2">T6SS Phospholipase effector Tle1-like catalytic domain-containing protein</fullName>
    </recommendedName>
</protein>
<name>A0ABX2D5I4_9CYAN</name>
<dbReference type="PANTHER" id="PTHR33840:SF1">
    <property type="entry name" value="TLE1 PHOSPHOLIPASE DOMAIN-CONTAINING PROTEIN"/>
    <property type="match status" value="1"/>
</dbReference>
<evidence type="ECO:0000313" key="3">
    <source>
        <dbReference type="EMBL" id="NQE36875.1"/>
    </source>
</evidence>
<dbReference type="PANTHER" id="PTHR33840">
    <property type="match status" value="1"/>
</dbReference>
<dbReference type="InterPro" id="IPR019791">
    <property type="entry name" value="Haem_peroxidase_animal"/>
</dbReference>
<dbReference type="CDD" id="cd09816">
    <property type="entry name" value="prostaglandin_endoperoxide_synthase"/>
    <property type="match status" value="1"/>
</dbReference>
<sequence length="922" mass="105703">MKRLIVCCDGTWNKLDTECPTNVLKLAQAVTRTASDGVPQIVFYDEGIGVDSNKIVGGVTGLGIDKNIQDAYRFLSLNYDRGDEIYLFGFSRGAYTVRSLAGMIYCSGLLSRRYITKASQAYELYRDRGVKPNDDQAKRFRKDYGKDNGDSVPITLLGCFDTVGALGIPLVPVLKKYEEPLKKRYKFHDTTLNKDIENALHAVAIDEVRAIFDVTLMKKNPDAPKQKLRQVWFPGEHGCIGGGTPAYRGLSDTVLKWMLDQLSDLELKLEFEPEAIKDIQPNYKAPFQNNPGFFKLAGIKWREVGDTIDDLHESAIERFQSADIPYHPKNLEPLLLSNKPLKLIAEDKEDSIKIPAELSRGNQSNLQEPKRETIMPSKRDTSRDGQKNKIETLLLTNFKPLWNFIQSNEGLSKKVNKTLINNAVLKIPTRPYAFSTMSPYTSWESLNDRSYSGLHLPPTDWKPLTNKSYVGVNLSPTENFEKNLPPIKDLEVLYRKKGGKTKYSAKSSLMFPYFVQWFTDSFLRTDRLDHRKNSSNHHIDLCNVYGLNANITKLLRSHQGGKLKSQILNGEEYPPFYYDENGQPKEEFKGIPHQIVGEYDEKKSDKLPSEKRQKLFAMGIELERVNVQIGYVMLNVLSLREHNRVCDLLAKNYPTWDDERLFQTARNIVMAEFLKIVLEDYINHLTPYHFQFFTDPPAFIDEKWYRNNWMMVEFTLVYRWHSMLPDKLIHEGKEMSMPESMWNNDMIINKGLGAIFEETCSQPAAQLGLFNTPDFLIPTETASIRAGRAAKLRSYNDYRELCKYPRVTDFNQISGDEDVQKELKRLYGHVDNIELYVGLYAEDLRPNSALPPLVGRLIGIDAFSEAFTNPLLAENVFNPETFSPVGWEEIMNTKTLSQVLNRNVPRGKEYKVSFYNEGWKPA</sequence>
<dbReference type="Proteomes" id="UP000702425">
    <property type="component" value="Unassembled WGS sequence"/>
</dbReference>
<dbReference type="RefSeq" id="WP_246276947.1">
    <property type="nucleotide sequence ID" value="NZ_CAWPPK010000005.1"/>
</dbReference>
<comment type="caution">
    <text evidence="3">The sequence shown here is derived from an EMBL/GenBank/DDBJ whole genome shotgun (WGS) entry which is preliminary data.</text>
</comment>
<reference evidence="3 4" key="1">
    <citation type="journal article" date="2020" name="Sci. Rep.">
        <title>A novel cyanobacterial geosmin producer, revising GeoA distribution and dispersion patterns in Bacteria.</title>
        <authorList>
            <person name="Churro C."/>
            <person name="Semedo-Aguiar A.P."/>
            <person name="Silva A.D."/>
            <person name="Pereira-Leal J.B."/>
            <person name="Leite R.B."/>
        </authorList>
    </citation>
    <scope>NUCLEOTIDE SEQUENCE [LARGE SCALE GENOMIC DNA]</scope>
    <source>
        <strain evidence="3 4">IPMA8</strain>
    </source>
</reference>
<proteinExistence type="predicted"/>
<dbReference type="SUPFAM" id="SSF48113">
    <property type="entry name" value="Heme-dependent peroxidases"/>
    <property type="match status" value="1"/>
</dbReference>
<feature type="domain" description="T6SS Phospholipase effector Tle1-like catalytic" evidence="2">
    <location>
        <begin position="2"/>
        <end position="261"/>
    </location>
</feature>
<accession>A0ABX2D5I4</accession>
<feature type="compositionally biased region" description="Basic and acidic residues" evidence="1">
    <location>
        <begin position="368"/>
        <end position="385"/>
    </location>
</feature>
<evidence type="ECO:0000313" key="4">
    <source>
        <dbReference type="Proteomes" id="UP000702425"/>
    </source>
</evidence>
<gene>
    <name evidence="3" type="ORF">E5S67_04641</name>
</gene>
<dbReference type="InterPro" id="IPR018712">
    <property type="entry name" value="Tle1-like_cat"/>
</dbReference>
<dbReference type="PRINTS" id="PR00457">
    <property type="entry name" value="ANPEROXIDASE"/>
</dbReference>
<evidence type="ECO:0000256" key="1">
    <source>
        <dbReference type="SAM" id="MobiDB-lite"/>
    </source>
</evidence>
<dbReference type="InterPro" id="IPR037120">
    <property type="entry name" value="Haem_peroxidase_sf_animal"/>
</dbReference>
<keyword evidence="4" id="KW-1185">Reference proteome</keyword>
<organism evidence="3 4">
    <name type="scientific">Microcoleus asticus IPMA8</name>
    <dbReference type="NCBI Taxonomy" id="2563858"/>
    <lineage>
        <taxon>Bacteria</taxon>
        <taxon>Bacillati</taxon>
        <taxon>Cyanobacteriota</taxon>
        <taxon>Cyanophyceae</taxon>
        <taxon>Oscillatoriophycideae</taxon>
        <taxon>Oscillatoriales</taxon>
        <taxon>Microcoleaceae</taxon>
        <taxon>Microcoleus</taxon>
        <taxon>Microcoleus asticus</taxon>
    </lineage>
</organism>
<feature type="region of interest" description="Disordered" evidence="1">
    <location>
        <begin position="360"/>
        <end position="385"/>
    </location>
</feature>